<organism evidence="2 3">
    <name type="scientific">Hephaestia caeni</name>
    <dbReference type="NCBI Taxonomy" id="645617"/>
    <lineage>
        <taxon>Bacteria</taxon>
        <taxon>Pseudomonadati</taxon>
        <taxon>Pseudomonadota</taxon>
        <taxon>Alphaproteobacteria</taxon>
        <taxon>Sphingomonadales</taxon>
        <taxon>Sphingomonadaceae</taxon>
        <taxon>Hephaestia</taxon>
    </lineage>
</organism>
<dbReference type="OrthoDB" id="8696437at2"/>
<dbReference type="SUPFAM" id="SSF50956">
    <property type="entry name" value="Thermostable phytase (3-phytase)"/>
    <property type="match status" value="1"/>
</dbReference>
<sequence length="358" mass="37568">MRLEIMAIVPLALLGGCVEGRSSMSLSPAPTVAVTAVAETEAVATRNADAADDPAIWRNAGDPQASLIVATDKKAGLYVYGLDGAKRSFIDAGRVNNVDLRDDVRIGGRAGILVVASDRSDPAHGNLALFRLDPVAARLEALGKIPALAGEAYGLCLYRAADALYAFLVMKDGTIGQIALDLEGATPQGRLVRTLHLASQAEGCVADDRSGRLYVAEEDVGIWRFDAGAAGPVEATAVAKVDRVRLFDDVEGLAIVPEGADGGYLVASSQGDNAYAVWQLVDEEYVGRFRIEAGAVDGTQETDGIEIAVGDFGPAYPRGLLVAQDGDNAPAAQNFKLVSWADVERALGRHPSERVAPE</sequence>
<evidence type="ECO:0000313" key="3">
    <source>
        <dbReference type="Proteomes" id="UP000266568"/>
    </source>
</evidence>
<evidence type="ECO:0000313" key="2">
    <source>
        <dbReference type="EMBL" id="RIA45569.1"/>
    </source>
</evidence>
<feature type="domain" description="BPP" evidence="1">
    <location>
        <begin position="24"/>
        <end position="347"/>
    </location>
</feature>
<keyword evidence="3" id="KW-1185">Reference proteome</keyword>
<dbReference type="Pfam" id="PF02333">
    <property type="entry name" value="Phytase"/>
    <property type="match status" value="1"/>
</dbReference>
<dbReference type="AlphaFoldDB" id="A0A397PC96"/>
<dbReference type="Gene3D" id="2.120.10.30">
    <property type="entry name" value="TolB, C-terminal domain"/>
    <property type="match status" value="1"/>
</dbReference>
<dbReference type="InterPro" id="IPR011042">
    <property type="entry name" value="6-blade_b-propeller_TolB-like"/>
</dbReference>
<protein>
    <submittedName>
        <fullName evidence="2">3-phytase</fullName>
    </submittedName>
</protein>
<comment type="caution">
    <text evidence="2">The sequence shown here is derived from an EMBL/GenBank/DDBJ whole genome shotgun (WGS) entry which is preliminary data.</text>
</comment>
<dbReference type="RefSeq" id="WP_119034099.1">
    <property type="nucleotide sequence ID" value="NZ_QXDC01000002.1"/>
</dbReference>
<accession>A0A397PC96</accession>
<dbReference type="GO" id="GO:0016158">
    <property type="term" value="F:inositol hexakisphosphate 3-phosphatase activity"/>
    <property type="evidence" value="ECO:0007669"/>
    <property type="project" value="InterPro"/>
</dbReference>
<dbReference type="PROSITE" id="PS51257">
    <property type="entry name" value="PROKAR_LIPOPROTEIN"/>
    <property type="match status" value="1"/>
</dbReference>
<name>A0A397PC96_9SPHN</name>
<dbReference type="EMBL" id="QXDC01000002">
    <property type="protein sequence ID" value="RIA45569.1"/>
    <property type="molecule type" value="Genomic_DNA"/>
</dbReference>
<dbReference type="InterPro" id="IPR003431">
    <property type="entry name" value="B-propeller_Phytase"/>
</dbReference>
<reference evidence="2 3" key="1">
    <citation type="submission" date="2018-08" db="EMBL/GenBank/DDBJ databases">
        <title>Genomic Encyclopedia of Type Strains, Phase IV (KMG-IV): sequencing the most valuable type-strain genomes for metagenomic binning, comparative biology and taxonomic classification.</title>
        <authorList>
            <person name="Goeker M."/>
        </authorList>
    </citation>
    <scope>NUCLEOTIDE SEQUENCE [LARGE SCALE GENOMIC DNA]</scope>
    <source>
        <strain evidence="2 3">DSM 25527</strain>
    </source>
</reference>
<dbReference type="PROSITE" id="PS51662">
    <property type="entry name" value="BP_PHYTASE"/>
    <property type="match status" value="1"/>
</dbReference>
<dbReference type="Proteomes" id="UP000266568">
    <property type="component" value="Unassembled WGS sequence"/>
</dbReference>
<evidence type="ECO:0000259" key="1">
    <source>
        <dbReference type="PROSITE" id="PS51662"/>
    </source>
</evidence>
<proteinExistence type="predicted"/>
<gene>
    <name evidence="2" type="ORF">DFR49_0089</name>
</gene>